<evidence type="ECO:0000259" key="1">
    <source>
        <dbReference type="Pfam" id="PF04448"/>
    </source>
</evidence>
<organism evidence="2">
    <name type="scientific">Siphoviridae sp. ctr4Z12</name>
    <dbReference type="NCBI Taxonomy" id="2827280"/>
    <lineage>
        <taxon>Viruses</taxon>
        <taxon>Duplodnaviria</taxon>
        <taxon>Heunggongvirae</taxon>
        <taxon>Uroviricota</taxon>
        <taxon>Caudoviricetes</taxon>
    </lineage>
</organism>
<reference evidence="2" key="1">
    <citation type="journal article" date="2021" name="Proc. Natl. Acad. Sci. U.S.A.">
        <title>A Catalog of Tens of Thousands of Viruses from Human Metagenomes Reveals Hidden Associations with Chronic Diseases.</title>
        <authorList>
            <person name="Tisza M.J."/>
            <person name="Buck C.B."/>
        </authorList>
    </citation>
    <scope>NUCLEOTIDE SEQUENCE</scope>
    <source>
        <strain evidence="2">Ctr4Z12</strain>
    </source>
</reference>
<proteinExistence type="predicted"/>
<protein>
    <recommendedName>
        <fullName evidence="1">DUF551 domain-containing protein</fullName>
    </recommendedName>
</protein>
<dbReference type="Pfam" id="PF04448">
    <property type="entry name" value="DUF551"/>
    <property type="match status" value="1"/>
</dbReference>
<sequence length="101" mass="11814">MTDQELKEVIQEIKNSTMPIQTQQKLIDELEGSRWIPIDERQPETDTYILVSFENCNMPDIARYEEDKNGGAFYPGDEERSYKSFGLIVSAWKPLPDNWKN</sequence>
<name>A0A8S5R5M5_9CAUD</name>
<accession>A0A8S5R5M5</accession>
<feature type="domain" description="DUF551" evidence="1">
    <location>
        <begin position="35"/>
        <end position="97"/>
    </location>
</feature>
<dbReference type="InterPro" id="IPR007539">
    <property type="entry name" value="DUF551"/>
</dbReference>
<evidence type="ECO:0000313" key="2">
    <source>
        <dbReference type="EMBL" id="DAE26419.1"/>
    </source>
</evidence>
<dbReference type="EMBL" id="BK015818">
    <property type="protein sequence ID" value="DAE26419.1"/>
    <property type="molecule type" value="Genomic_DNA"/>
</dbReference>